<keyword evidence="2" id="KW-1185">Reference proteome</keyword>
<evidence type="ECO:0000313" key="2">
    <source>
        <dbReference type="Proteomes" id="UP000826195"/>
    </source>
</evidence>
<gene>
    <name evidence="1" type="ORF">KQX54_013193</name>
</gene>
<dbReference type="AlphaFoldDB" id="A0AAV7J322"/>
<name>A0AAV7J322_COTGL</name>
<comment type="caution">
    <text evidence="1">The sequence shown here is derived from an EMBL/GenBank/DDBJ whole genome shotgun (WGS) entry which is preliminary data.</text>
</comment>
<accession>A0AAV7J322</accession>
<organism evidence="1 2">
    <name type="scientific">Cotesia glomerata</name>
    <name type="common">Lepidopteran parasitic wasp</name>
    <name type="synonym">Apanteles glomeratus</name>
    <dbReference type="NCBI Taxonomy" id="32391"/>
    <lineage>
        <taxon>Eukaryota</taxon>
        <taxon>Metazoa</taxon>
        <taxon>Ecdysozoa</taxon>
        <taxon>Arthropoda</taxon>
        <taxon>Hexapoda</taxon>
        <taxon>Insecta</taxon>
        <taxon>Pterygota</taxon>
        <taxon>Neoptera</taxon>
        <taxon>Endopterygota</taxon>
        <taxon>Hymenoptera</taxon>
        <taxon>Apocrita</taxon>
        <taxon>Ichneumonoidea</taxon>
        <taxon>Braconidae</taxon>
        <taxon>Microgastrinae</taxon>
        <taxon>Cotesia</taxon>
    </lineage>
</organism>
<dbReference type="EMBL" id="JAHXZJ010000002">
    <property type="protein sequence ID" value="KAH0564627.1"/>
    <property type="molecule type" value="Genomic_DNA"/>
</dbReference>
<dbReference type="Proteomes" id="UP000826195">
    <property type="component" value="Unassembled WGS sequence"/>
</dbReference>
<protein>
    <submittedName>
        <fullName evidence="1">Uncharacterized protein</fullName>
    </submittedName>
</protein>
<proteinExistence type="predicted"/>
<reference evidence="1 2" key="1">
    <citation type="journal article" date="2021" name="J. Hered.">
        <title>A chromosome-level genome assembly of the parasitoid wasp, Cotesia glomerata (Hymenoptera: Braconidae).</title>
        <authorList>
            <person name="Pinto B.J."/>
            <person name="Weis J.J."/>
            <person name="Gamble T."/>
            <person name="Ode P.J."/>
            <person name="Paul R."/>
            <person name="Zaspel J.M."/>
        </authorList>
    </citation>
    <scope>NUCLEOTIDE SEQUENCE [LARGE SCALE GENOMIC DNA]</scope>
    <source>
        <strain evidence="1">CgM1</strain>
    </source>
</reference>
<evidence type="ECO:0000313" key="1">
    <source>
        <dbReference type="EMBL" id="KAH0564627.1"/>
    </source>
</evidence>
<sequence length="149" mass="17647">MREQRIEIAIPNSHRHHHTLNDYVLTARSHLQIFPSVYALSRIVMNLTDLCLTSNDTQWGIRSSNVTNEAANIPVRGFSSARRRIRVLIFQRKNSVLNVRQNAYRDYQESSLDPFYAFRIRMYKIFMCRSIHDTRYSLHLCSLVRMDDD</sequence>